<dbReference type="EMBL" id="MK697702">
    <property type="protein sequence ID" value="QHR91540.1"/>
    <property type="molecule type" value="Genomic_DNA"/>
</dbReference>
<proteinExistence type="predicted"/>
<accession>A0A6B9XQZ8</accession>
<evidence type="ECO:0000313" key="1">
    <source>
        <dbReference type="EMBL" id="QHR91540.1"/>
    </source>
</evidence>
<sequence>MPLSQPTFAPGIGSSTAVLLGMGKRAKLPSRDPRRGYGWLSSSI</sequence>
<dbReference type="AlphaFoldDB" id="A0A6B9XQZ8"/>
<geneLocation type="mitochondrion" evidence="1"/>
<gene>
    <name evidence="1" type="primary">orf05607</name>
    <name evidence="1" type="ORF">Q903MT_gene5575</name>
</gene>
<keyword evidence="1" id="KW-0496">Mitochondrion</keyword>
<reference evidence="1" key="1">
    <citation type="submission" date="2019-03" db="EMBL/GenBank/DDBJ databases">
        <title>Largest Complete Mitochondrial Genome of a Gymnosperm, Sitka Spruce (Picea sitchensis), Indicates Complex Physical Structure.</title>
        <authorList>
            <person name="Jackman S.D."/>
            <person name="Coombe L."/>
            <person name="Warren R."/>
            <person name="Kirk H."/>
            <person name="Trinh E."/>
            <person name="McLeod T."/>
            <person name="Pleasance S."/>
            <person name="Pandoh P."/>
            <person name="Zhao Y."/>
            <person name="Coope R."/>
            <person name="Bousquet J."/>
            <person name="Bohlmann J.C."/>
            <person name="Jones S.J.M."/>
            <person name="Birol I."/>
        </authorList>
    </citation>
    <scope>NUCLEOTIDE SEQUENCE</scope>
    <source>
        <strain evidence="1">Q903</strain>
    </source>
</reference>
<name>A0A6B9XQZ8_PICSI</name>
<protein>
    <submittedName>
        <fullName evidence="1">Uncharacterized protein</fullName>
    </submittedName>
</protein>
<organism evidence="1">
    <name type="scientific">Picea sitchensis</name>
    <name type="common">Sitka spruce</name>
    <name type="synonym">Pinus sitchensis</name>
    <dbReference type="NCBI Taxonomy" id="3332"/>
    <lineage>
        <taxon>Eukaryota</taxon>
        <taxon>Viridiplantae</taxon>
        <taxon>Streptophyta</taxon>
        <taxon>Embryophyta</taxon>
        <taxon>Tracheophyta</taxon>
        <taxon>Spermatophyta</taxon>
        <taxon>Pinopsida</taxon>
        <taxon>Pinidae</taxon>
        <taxon>Conifers I</taxon>
        <taxon>Pinales</taxon>
        <taxon>Pinaceae</taxon>
        <taxon>Picea</taxon>
    </lineage>
</organism>